<feature type="chain" id="PRO_5035152930" evidence="1">
    <location>
        <begin position="23"/>
        <end position="247"/>
    </location>
</feature>
<proteinExistence type="predicted"/>
<protein>
    <submittedName>
        <fullName evidence="2">Uncharacterized protein</fullName>
    </submittedName>
</protein>
<sequence>MYGRFSSQLTLLLLLATKCAEAVFNEVPVKSEFESPDDTPNAQPFLFNPTGGIWETAAKAVAKLVSSNFPVPPPRQAGSDFISNILRILGLDQSKLGAIALNALIFLAHVIGSTIKGKTPLKPSEEDDIGPQGNPLTWTFIDFPNEARELVRAAQEKSLPERLIKLLRDGATGETDCVQLLLCRSSPIIWAMQKSLYKPPDPSWPRLMPLERMFAYFPTLEEILQHAATCNVRFPSCNHRHSHLNYD</sequence>
<dbReference type="KEGG" id="clec:106670156"/>
<dbReference type="RefSeq" id="XP_024082947.1">
    <property type="nucleotide sequence ID" value="XM_024227179.1"/>
</dbReference>
<evidence type="ECO:0000256" key="1">
    <source>
        <dbReference type="SAM" id="SignalP"/>
    </source>
</evidence>
<keyword evidence="1" id="KW-0732">Signal</keyword>
<dbReference type="Proteomes" id="UP000494040">
    <property type="component" value="Unassembled WGS sequence"/>
</dbReference>
<accession>A0A8I6TK67</accession>
<dbReference type="EnsemblMetazoa" id="XM_024227179.1">
    <property type="protein sequence ID" value="XP_024082947.1"/>
    <property type="gene ID" value="LOC106670156"/>
</dbReference>
<dbReference type="OrthoDB" id="6575720at2759"/>
<evidence type="ECO:0000313" key="3">
    <source>
        <dbReference type="Proteomes" id="UP000494040"/>
    </source>
</evidence>
<name>A0A8I6TK67_CIMLE</name>
<feature type="signal peptide" evidence="1">
    <location>
        <begin position="1"/>
        <end position="22"/>
    </location>
</feature>
<dbReference type="AlphaFoldDB" id="A0A8I6TK67"/>
<evidence type="ECO:0000313" key="2">
    <source>
        <dbReference type="EnsemblMetazoa" id="XP_024082947.1"/>
    </source>
</evidence>
<organism evidence="2 3">
    <name type="scientific">Cimex lectularius</name>
    <name type="common">Bed bug</name>
    <name type="synonym">Acanthia lectularia</name>
    <dbReference type="NCBI Taxonomy" id="79782"/>
    <lineage>
        <taxon>Eukaryota</taxon>
        <taxon>Metazoa</taxon>
        <taxon>Ecdysozoa</taxon>
        <taxon>Arthropoda</taxon>
        <taxon>Hexapoda</taxon>
        <taxon>Insecta</taxon>
        <taxon>Pterygota</taxon>
        <taxon>Neoptera</taxon>
        <taxon>Paraneoptera</taxon>
        <taxon>Hemiptera</taxon>
        <taxon>Heteroptera</taxon>
        <taxon>Panheteroptera</taxon>
        <taxon>Cimicomorpha</taxon>
        <taxon>Cimicidae</taxon>
        <taxon>Cimex</taxon>
    </lineage>
</organism>
<dbReference type="GeneID" id="106670156"/>
<keyword evidence="3" id="KW-1185">Reference proteome</keyword>
<reference evidence="2" key="1">
    <citation type="submission" date="2022-01" db="UniProtKB">
        <authorList>
            <consortium name="EnsemblMetazoa"/>
        </authorList>
    </citation>
    <scope>IDENTIFICATION</scope>
</reference>